<feature type="transmembrane region" description="Helical" evidence="10">
    <location>
        <begin position="366"/>
        <end position="384"/>
    </location>
</feature>
<dbReference type="InterPro" id="IPR006068">
    <property type="entry name" value="ATPase_P-typ_cation-transptr_C"/>
</dbReference>
<protein>
    <submittedName>
        <fullName evidence="12">Calcium-transporting ATPase</fullName>
    </submittedName>
</protein>
<dbReference type="SUPFAM" id="SSF81665">
    <property type="entry name" value="Calcium ATPase, transmembrane domain M"/>
    <property type="match status" value="1"/>
</dbReference>
<dbReference type="PRINTS" id="PR00119">
    <property type="entry name" value="CATATPASE"/>
</dbReference>
<dbReference type="SUPFAM" id="SSF56784">
    <property type="entry name" value="HAD-like"/>
    <property type="match status" value="1"/>
</dbReference>
<evidence type="ECO:0000313" key="12">
    <source>
        <dbReference type="EMBL" id="XFO66768.1"/>
    </source>
</evidence>
<evidence type="ECO:0000256" key="6">
    <source>
        <dbReference type="ARBA" id="ARBA00022840"/>
    </source>
</evidence>
<comment type="subcellular location">
    <subcellularLocation>
        <location evidence="1">Cell membrane</location>
        <topology evidence="1">Multi-pass membrane protein</topology>
    </subcellularLocation>
</comment>
<evidence type="ECO:0000256" key="10">
    <source>
        <dbReference type="SAM" id="Phobius"/>
    </source>
</evidence>
<dbReference type="PRINTS" id="PR00120">
    <property type="entry name" value="HATPASE"/>
</dbReference>
<feature type="transmembrane region" description="Helical" evidence="10">
    <location>
        <begin position="856"/>
        <end position="877"/>
    </location>
</feature>
<keyword evidence="9 10" id="KW-0472">Membrane</keyword>
<dbReference type="SFLD" id="SFLDF00027">
    <property type="entry name" value="p-type_atpase"/>
    <property type="match status" value="1"/>
</dbReference>
<evidence type="ECO:0000256" key="5">
    <source>
        <dbReference type="ARBA" id="ARBA00022741"/>
    </source>
</evidence>
<evidence type="ECO:0000259" key="11">
    <source>
        <dbReference type="SMART" id="SM00831"/>
    </source>
</evidence>
<evidence type="ECO:0000256" key="4">
    <source>
        <dbReference type="ARBA" id="ARBA00022692"/>
    </source>
</evidence>
<feature type="transmembrane region" description="Helical" evidence="10">
    <location>
        <begin position="929"/>
        <end position="951"/>
    </location>
</feature>
<dbReference type="InterPro" id="IPR044492">
    <property type="entry name" value="P_typ_ATPase_HD_dom"/>
</dbReference>
<feature type="transmembrane region" description="Helical" evidence="10">
    <location>
        <begin position="829"/>
        <end position="850"/>
    </location>
</feature>
<dbReference type="InterPro" id="IPR036412">
    <property type="entry name" value="HAD-like_sf"/>
</dbReference>
<sequence>MFLSVEQRQTYRALPGRLRVSVPGLCHNKKFASFLTEQLASDHNIISISANYLTGRALIYFNQNMLSVKEIQQVLTQAWGRFCRGDNSLTLNLQQFADGSPSLVSLPASNPQIAGLSYTGSSKLWHTESMESVCDLLNTSDRFGLSDWEAANRLKKVGPNKLTEGKRATFWELLSNQFKDFMVQVLLGTAGISFVLGKRSNALLTGSIVVANAVLGVIQERKAEQSMESLQKLAAPQARVIRAGRVRKVAAENLIPGDLIVLEAGDRVPADAHLITAVQFATEEASLTGETVPAKKDPRYRGSEDTTLGDRKNMVFMGTGVTRGRATAIVVATGMKTEMGRIASLIQHQTEELTPLQCKLEQLGKYLVYGCLGVSGVVMVTGILRGQGCLNMLQIAASLAVAAIPEGLTAIVIIALAMGVQRMSKRNIIIRQLSSVETLGCATVICSDKTGTLTKNEMTVRMVYTHGRNWQVAGEGYAPVGDFFLDGGGPANIHENAELYQTLLTGALCNNARLNQSRVSKEDNVLPMNENRNVVWKVDGDPTEGAILVAAAKAGLWRDELEKTFIRVYEYPFESDRRIMSTIYKTQVGDMILNVKGATDRVLSACTHYLRNGEIRQLDDTIRAEIMCANDEMANNALRVLACAYRVMEQFDEHSDEEPEQEMIFCGLMGMIDPPRPEVPPAIAKCRQAGVKVLMITGDHQQTASAVAREIGLLRAGDGVLLGSEIDRMSDQQLADAVETSTVFARTSPQHKLRIVKALKQRGYVVAMTGDGVNDAPAVKAADIGIAMGIMGTDVTKEAASMTLSDDNFATIVRAMEEGRSIYANIRKAIRYLIATNVGEVILMLLAVLMGLPFPLIPIQLLWINLVGDGLPAVALVNDPPAQDIMSQPARTASDSVFAGGLGMKVVVRGFIIGLTSLALYVWKLRSTGNLAFAQTIVLVQLALSQFVHIFDCRGEKQTGRVGLFSNLWLVAAVALSMGMVAASVHIPLLQSIFGTVSLSAGDWVVASALAVATGIIDAGISRVRAIPGLESTTVCSDAI</sequence>
<feature type="transmembrane region" description="Helical" evidence="10">
    <location>
        <begin position="396"/>
        <end position="420"/>
    </location>
</feature>
<accession>A0ABZ3IMX7</accession>
<evidence type="ECO:0000256" key="1">
    <source>
        <dbReference type="ARBA" id="ARBA00004651"/>
    </source>
</evidence>
<dbReference type="Gene3D" id="2.70.150.10">
    <property type="entry name" value="Calcium-transporting ATPase, cytoplasmic transduction domain A"/>
    <property type="match status" value="1"/>
</dbReference>
<dbReference type="Gene3D" id="3.40.50.1000">
    <property type="entry name" value="HAD superfamily/HAD-like"/>
    <property type="match status" value="1"/>
</dbReference>
<dbReference type="Gene3D" id="3.40.1110.10">
    <property type="entry name" value="Calcium-transporting ATPase, cytoplasmic domain N"/>
    <property type="match status" value="1"/>
</dbReference>
<dbReference type="InterPro" id="IPR018303">
    <property type="entry name" value="ATPase_P-typ_P_site"/>
</dbReference>
<evidence type="ECO:0000256" key="8">
    <source>
        <dbReference type="ARBA" id="ARBA00022989"/>
    </source>
</evidence>
<dbReference type="EMBL" id="CP155573">
    <property type="protein sequence ID" value="XFO66768.1"/>
    <property type="molecule type" value="Genomic_DNA"/>
</dbReference>
<dbReference type="InterPro" id="IPR050510">
    <property type="entry name" value="Cation_transp_ATPase_P-type"/>
</dbReference>
<dbReference type="SFLD" id="SFLDG00002">
    <property type="entry name" value="C1.7:_P-type_atpase_like"/>
    <property type="match status" value="1"/>
</dbReference>
<dbReference type="InterPro" id="IPR004014">
    <property type="entry name" value="ATPase_P-typ_cation-transptr_N"/>
</dbReference>
<dbReference type="SUPFAM" id="SSF81653">
    <property type="entry name" value="Calcium ATPase, transduction domain A"/>
    <property type="match status" value="1"/>
</dbReference>
<evidence type="ECO:0000256" key="7">
    <source>
        <dbReference type="ARBA" id="ARBA00022967"/>
    </source>
</evidence>
<keyword evidence="5" id="KW-0547">Nucleotide-binding</keyword>
<keyword evidence="6" id="KW-0067">ATP-binding</keyword>
<dbReference type="Pfam" id="PF00689">
    <property type="entry name" value="Cation_ATPase_C"/>
    <property type="match status" value="1"/>
</dbReference>
<reference evidence="12" key="1">
    <citation type="submission" date="2024-05" db="EMBL/GenBank/DDBJ databases">
        <title>Isolation and characterization of Sporomusa carbonis sp. nov., a carboxydotrophic hydrogenogen in the genus of Sporomusa isolated from a charcoal burning pile.</title>
        <authorList>
            <person name="Boeer T."/>
            <person name="Rosenbaum F."/>
            <person name="Eysell L."/>
            <person name="Mueller V."/>
            <person name="Daniel R."/>
            <person name="Poehlein A."/>
        </authorList>
    </citation>
    <scope>NUCLEOTIDE SEQUENCE [LARGE SCALE GENOMIC DNA]</scope>
    <source>
        <strain evidence="12">DSM 10669</strain>
    </source>
</reference>
<dbReference type="InterPro" id="IPR001757">
    <property type="entry name" value="P_typ_ATPase"/>
</dbReference>
<dbReference type="InterPro" id="IPR023298">
    <property type="entry name" value="ATPase_P-typ_TM_dom_sf"/>
</dbReference>
<dbReference type="Proteomes" id="UP000216752">
    <property type="component" value="Chromosome"/>
</dbReference>
<evidence type="ECO:0000256" key="3">
    <source>
        <dbReference type="ARBA" id="ARBA00022475"/>
    </source>
</evidence>
<keyword evidence="4 10" id="KW-0812">Transmembrane</keyword>
<comment type="similarity">
    <text evidence="2">Belongs to the cation transport ATPase (P-type) (TC 3.A.3) family. Type IIA subfamily.</text>
</comment>
<dbReference type="SFLD" id="SFLDS00003">
    <property type="entry name" value="Haloacid_Dehalogenase"/>
    <property type="match status" value="1"/>
</dbReference>
<dbReference type="InterPro" id="IPR059000">
    <property type="entry name" value="ATPase_P-type_domA"/>
</dbReference>
<feature type="domain" description="Cation-transporting P-type ATPase N-terminal" evidence="11">
    <location>
        <begin position="124"/>
        <end position="198"/>
    </location>
</feature>
<dbReference type="PANTHER" id="PTHR43294">
    <property type="entry name" value="SODIUM/POTASSIUM-TRANSPORTING ATPASE SUBUNIT ALPHA"/>
    <property type="match status" value="1"/>
</dbReference>
<keyword evidence="7" id="KW-1278">Translocase</keyword>
<proteinExistence type="inferred from homology"/>
<dbReference type="InterPro" id="IPR008250">
    <property type="entry name" value="ATPase_P-typ_transduc_dom_A_sf"/>
</dbReference>
<dbReference type="SUPFAM" id="SSF81660">
    <property type="entry name" value="Metal cation-transporting ATPase, ATP-binding domain N"/>
    <property type="match status" value="1"/>
</dbReference>
<dbReference type="PROSITE" id="PS00154">
    <property type="entry name" value="ATPASE_E1_E2"/>
    <property type="match status" value="1"/>
</dbReference>
<dbReference type="Pfam" id="PF00122">
    <property type="entry name" value="E1-E2_ATPase"/>
    <property type="match status" value="1"/>
</dbReference>
<dbReference type="Pfam" id="PF13246">
    <property type="entry name" value="Cation_ATPase"/>
    <property type="match status" value="1"/>
</dbReference>
<keyword evidence="8 10" id="KW-1133">Transmembrane helix</keyword>
<dbReference type="RefSeq" id="WP_094606331.1">
    <property type="nucleotide sequence ID" value="NZ_CP155573.1"/>
</dbReference>
<name>A0ABZ3IMX7_9FIRM</name>
<evidence type="ECO:0000256" key="2">
    <source>
        <dbReference type="ARBA" id="ARBA00005675"/>
    </source>
</evidence>
<evidence type="ECO:0000313" key="13">
    <source>
        <dbReference type="Proteomes" id="UP000216752"/>
    </source>
</evidence>
<feature type="transmembrane region" description="Helical" evidence="10">
    <location>
        <begin position="897"/>
        <end position="923"/>
    </location>
</feature>
<keyword evidence="13" id="KW-1185">Reference proteome</keyword>
<evidence type="ECO:0000256" key="9">
    <source>
        <dbReference type="ARBA" id="ARBA00023136"/>
    </source>
</evidence>
<keyword evidence="3" id="KW-1003">Cell membrane</keyword>
<feature type="transmembrane region" description="Helical" evidence="10">
    <location>
        <begin position="993"/>
        <end position="1017"/>
    </location>
</feature>
<dbReference type="Pfam" id="PF00690">
    <property type="entry name" value="Cation_ATPase_N"/>
    <property type="match status" value="1"/>
</dbReference>
<dbReference type="SMART" id="SM00831">
    <property type="entry name" value="Cation_ATPase_N"/>
    <property type="match status" value="1"/>
</dbReference>
<dbReference type="InterPro" id="IPR023214">
    <property type="entry name" value="HAD_sf"/>
</dbReference>
<dbReference type="InterPro" id="IPR023299">
    <property type="entry name" value="ATPase_P-typ_cyto_dom_N"/>
</dbReference>
<dbReference type="NCBIfam" id="TIGR01494">
    <property type="entry name" value="ATPase_P-type"/>
    <property type="match status" value="2"/>
</dbReference>
<organism evidence="12 13">
    <name type="scientific">Sporomusa silvacetica DSM 10669</name>
    <dbReference type="NCBI Taxonomy" id="1123289"/>
    <lineage>
        <taxon>Bacteria</taxon>
        <taxon>Bacillati</taxon>
        <taxon>Bacillota</taxon>
        <taxon>Negativicutes</taxon>
        <taxon>Selenomonadales</taxon>
        <taxon>Sporomusaceae</taxon>
        <taxon>Sporomusa</taxon>
    </lineage>
</organism>
<dbReference type="PANTHER" id="PTHR43294:SF21">
    <property type="entry name" value="CATION TRANSPORTING ATPASE"/>
    <property type="match status" value="1"/>
</dbReference>
<feature type="transmembrane region" description="Helical" evidence="10">
    <location>
        <begin position="963"/>
        <end position="987"/>
    </location>
</feature>
<dbReference type="Gene3D" id="1.20.1110.10">
    <property type="entry name" value="Calcium-transporting ATPase, transmembrane domain"/>
    <property type="match status" value="1"/>
</dbReference>
<gene>
    <name evidence="12" type="primary">yloB_2</name>
    <name evidence="12" type="ORF">SPSIL_029280</name>
</gene>